<evidence type="ECO:0000256" key="8">
    <source>
        <dbReference type="PROSITE-ProRule" id="PRU10010"/>
    </source>
</evidence>
<dbReference type="RefSeq" id="WP_109794186.1">
    <property type="nucleotide sequence ID" value="NZ_PHIG01000037.1"/>
</dbReference>
<dbReference type="Proteomes" id="UP000229498">
    <property type="component" value="Unassembled WGS sequence"/>
</dbReference>
<dbReference type="EC" id="1.2.1.38" evidence="7"/>
<dbReference type="Pfam" id="PF01118">
    <property type="entry name" value="Semialdhyde_dh"/>
    <property type="match status" value="1"/>
</dbReference>
<dbReference type="EMBL" id="PHIG01000037">
    <property type="protein sequence ID" value="PJK29127.1"/>
    <property type="molecule type" value="Genomic_DNA"/>
</dbReference>
<dbReference type="PROSITE" id="PS01224">
    <property type="entry name" value="ARGC"/>
    <property type="match status" value="1"/>
</dbReference>
<evidence type="ECO:0000256" key="2">
    <source>
        <dbReference type="ARBA" id="ARBA00022571"/>
    </source>
</evidence>
<dbReference type="InterPro" id="IPR023013">
    <property type="entry name" value="AGPR_AS"/>
</dbReference>
<sequence length="357" mass="39207">MSENAEKKIRIGILGASGYTGGDLVRLLVRHPFAEIAFMTADRHAGKSMDTVFPHLFGQELPPLISVDEIEWGLVDVDVVFCCLPHGTTQEIVRQILTENETIRVIDLSADFRLDDTDVYAEWYGHEHYATDIQPMAVYGLPEYYRERVAKSRLVANPGCYPTAALLGLLPLVEQGLIDTTDVIIDAKSGVTGAGRGLKENLLFGEVAEGIHPYSVASHRHAPEIEQEIAKHAHGAETHVNFTPHLMPMNRGELCTCYVRMTGGATVADLRRTFEARFAGEPFVSIVPEGVTPATRHVRGSNYCLVGLYQDRIPNRAIVVAVIDNLVKGSSGEAIQNMNLMFGLSELTGLEQAPLFP</sequence>
<dbReference type="NCBIfam" id="TIGR01850">
    <property type="entry name" value="argC"/>
    <property type="match status" value="1"/>
</dbReference>
<evidence type="ECO:0000256" key="7">
    <source>
        <dbReference type="HAMAP-Rule" id="MF_00150"/>
    </source>
</evidence>
<dbReference type="SUPFAM" id="SSF51735">
    <property type="entry name" value="NAD(P)-binding Rossmann-fold domains"/>
    <property type="match status" value="1"/>
</dbReference>
<evidence type="ECO:0000256" key="5">
    <source>
        <dbReference type="ARBA" id="ARBA00023002"/>
    </source>
</evidence>
<keyword evidence="2 7" id="KW-0055">Arginine biosynthesis</keyword>
<comment type="subcellular location">
    <subcellularLocation>
        <location evidence="7">Cytoplasm</location>
    </subcellularLocation>
</comment>
<dbReference type="GO" id="GO:0006526">
    <property type="term" value="P:L-arginine biosynthetic process"/>
    <property type="evidence" value="ECO:0007669"/>
    <property type="project" value="UniProtKB-UniRule"/>
</dbReference>
<accession>A0A2M9G082</accession>
<dbReference type="PANTHER" id="PTHR32338:SF10">
    <property type="entry name" value="N-ACETYL-GAMMA-GLUTAMYL-PHOSPHATE REDUCTASE, CHLOROPLASTIC-RELATED"/>
    <property type="match status" value="1"/>
</dbReference>
<dbReference type="GO" id="GO:0070401">
    <property type="term" value="F:NADP+ binding"/>
    <property type="evidence" value="ECO:0007669"/>
    <property type="project" value="InterPro"/>
</dbReference>
<evidence type="ECO:0000256" key="1">
    <source>
        <dbReference type="ARBA" id="ARBA00004862"/>
    </source>
</evidence>
<keyword evidence="4 7" id="KW-0521">NADP</keyword>
<evidence type="ECO:0000313" key="10">
    <source>
        <dbReference type="EMBL" id="PJK29127.1"/>
    </source>
</evidence>
<evidence type="ECO:0000256" key="4">
    <source>
        <dbReference type="ARBA" id="ARBA00022857"/>
    </source>
</evidence>
<comment type="pathway">
    <text evidence="1 7">Amino-acid biosynthesis; L-arginine biosynthesis; N(2)-acetyl-L-ornithine from L-glutamate: step 3/4.</text>
</comment>
<dbReference type="PANTHER" id="PTHR32338">
    <property type="entry name" value="N-ACETYL-GAMMA-GLUTAMYL-PHOSPHATE REDUCTASE, CHLOROPLASTIC-RELATED-RELATED"/>
    <property type="match status" value="1"/>
</dbReference>
<feature type="active site" evidence="7 8">
    <location>
        <position position="160"/>
    </location>
</feature>
<reference evidence="10 11" key="1">
    <citation type="submission" date="2017-11" db="EMBL/GenBank/DDBJ databases">
        <title>Draft genome sequence of Rhizobiales bacterium SY3-13.</title>
        <authorList>
            <person name="Sun C."/>
        </authorList>
    </citation>
    <scope>NUCLEOTIDE SEQUENCE [LARGE SCALE GENOMIC DNA]</scope>
    <source>
        <strain evidence="10 11">SY3-13</strain>
    </source>
</reference>
<evidence type="ECO:0000259" key="9">
    <source>
        <dbReference type="SMART" id="SM00859"/>
    </source>
</evidence>
<evidence type="ECO:0000256" key="3">
    <source>
        <dbReference type="ARBA" id="ARBA00022605"/>
    </source>
</evidence>
<feature type="domain" description="Semialdehyde dehydrogenase NAD-binding" evidence="9">
    <location>
        <begin position="10"/>
        <end position="152"/>
    </location>
</feature>
<dbReference type="GO" id="GO:0005737">
    <property type="term" value="C:cytoplasm"/>
    <property type="evidence" value="ECO:0007669"/>
    <property type="project" value="UniProtKB-SubCell"/>
</dbReference>
<dbReference type="Gene3D" id="3.40.50.720">
    <property type="entry name" value="NAD(P)-binding Rossmann-like Domain"/>
    <property type="match status" value="1"/>
</dbReference>
<dbReference type="InterPro" id="IPR000706">
    <property type="entry name" value="AGPR_type-1"/>
</dbReference>
<evidence type="ECO:0000256" key="6">
    <source>
        <dbReference type="ARBA" id="ARBA00050557"/>
    </source>
</evidence>
<keyword evidence="11" id="KW-1185">Reference proteome</keyword>
<dbReference type="InterPro" id="IPR036291">
    <property type="entry name" value="NAD(P)-bd_dom_sf"/>
</dbReference>
<dbReference type="HAMAP" id="MF_00150">
    <property type="entry name" value="ArgC_type1"/>
    <property type="match status" value="1"/>
</dbReference>
<keyword evidence="3 7" id="KW-0028">Amino-acid biosynthesis</keyword>
<gene>
    <name evidence="7" type="primary">argC</name>
    <name evidence="10" type="ORF">CVT23_14065</name>
</gene>
<keyword evidence="7" id="KW-0963">Cytoplasm</keyword>
<comment type="catalytic activity">
    <reaction evidence="6 7">
        <text>N-acetyl-L-glutamate 5-semialdehyde + phosphate + NADP(+) = N-acetyl-L-glutamyl 5-phosphate + NADPH + H(+)</text>
        <dbReference type="Rhea" id="RHEA:21588"/>
        <dbReference type="ChEBI" id="CHEBI:15378"/>
        <dbReference type="ChEBI" id="CHEBI:29123"/>
        <dbReference type="ChEBI" id="CHEBI:43474"/>
        <dbReference type="ChEBI" id="CHEBI:57783"/>
        <dbReference type="ChEBI" id="CHEBI:57936"/>
        <dbReference type="ChEBI" id="CHEBI:58349"/>
        <dbReference type="EC" id="1.2.1.38"/>
    </reaction>
</comment>
<dbReference type="SUPFAM" id="SSF55347">
    <property type="entry name" value="Glyceraldehyde-3-phosphate dehydrogenase-like, C-terminal domain"/>
    <property type="match status" value="1"/>
</dbReference>
<comment type="similarity">
    <text evidence="7">Belongs to the NAGSA dehydrogenase family. Type 1 subfamily.</text>
</comment>
<dbReference type="UniPathway" id="UPA00068">
    <property type="reaction ID" value="UER00108"/>
</dbReference>
<dbReference type="InterPro" id="IPR000534">
    <property type="entry name" value="Semialdehyde_DH_NAD-bd"/>
</dbReference>
<dbReference type="Pfam" id="PF22698">
    <property type="entry name" value="Semialdhyde_dhC_1"/>
    <property type="match status" value="1"/>
</dbReference>
<dbReference type="CDD" id="cd23934">
    <property type="entry name" value="AGPR_1_C"/>
    <property type="match status" value="1"/>
</dbReference>
<dbReference type="InterPro" id="IPR050085">
    <property type="entry name" value="AGPR"/>
</dbReference>
<proteinExistence type="inferred from homology"/>
<dbReference type="GO" id="GO:0003942">
    <property type="term" value="F:N-acetyl-gamma-glutamyl-phosphate reductase activity"/>
    <property type="evidence" value="ECO:0007669"/>
    <property type="project" value="UniProtKB-UniRule"/>
</dbReference>
<dbReference type="OrthoDB" id="9801289at2"/>
<evidence type="ECO:0000313" key="11">
    <source>
        <dbReference type="Proteomes" id="UP000229498"/>
    </source>
</evidence>
<comment type="function">
    <text evidence="7">Catalyzes the NADPH-dependent reduction of N-acetyl-5-glutamyl phosphate to yield N-acetyl-L-glutamate 5-semialdehyde.</text>
</comment>
<dbReference type="AlphaFoldDB" id="A0A2M9G082"/>
<dbReference type="FunFam" id="3.30.360.10:FF:000014">
    <property type="entry name" value="N-acetyl-gamma-glutamyl-phosphate reductase"/>
    <property type="match status" value="1"/>
</dbReference>
<name>A0A2M9G082_9PROT</name>
<dbReference type="GO" id="GO:0051287">
    <property type="term" value="F:NAD binding"/>
    <property type="evidence" value="ECO:0007669"/>
    <property type="project" value="InterPro"/>
</dbReference>
<comment type="caution">
    <text evidence="10">The sequence shown here is derived from an EMBL/GenBank/DDBJ whole genome shotgun (WGS) entry which is preliminary data.</text>
</comment>
<dbReference type="SMART" id="SM00859">
    <property type="entry name" value="Semialdhyde_dh"/>
    <property type="match status" value="1"/>
</dbReference>
<dbReference type="CDD" id="cd17895">
    <property type="entry name" value="AGPR_1_N"/>
    <property type="match status" value="1"/>
</dbReference>
<dbReference type="Gene3D" id="3.30.360.10">
    <property type="entry name" value="Dihydrodipicolinate Reductase, domain 2"/>
    <property type="match status" value="1"/>
</dbReference>
<protein>
    <recommendedName>
        <fullName evidence="7">N-acetyl-gamma-glutamyl-phosphate reductase</fullName>
        <shortName evidence="7">AGPR</shortName>
        <ecNumber evidence="7">1.2.1.38</ecNumber>
    </recommendedName>
    <alternativeName>
        <fullName evidence="7">N-acetyl-glutamate semialdehyde dehydrogenase</fullName>
        <shortName evidence="7">NAGSA dehydrogenase</shortName>
    </alternativeName>
</protein>
<organism evidence="10 11">
    <name type="scientific">Minwuia thermotolerans</name>
    <dbReference type="NCBI Taxonomy" id="2056226"/>
    <lineage>
        <taxon>Bacteria</taxon>
        <taxon>Pseudomonadati</taxon>
        <taxon>Pseudomonadota</taxon>
        <taxon>Alphaproteobacteria</taxon>
        <taxon>Minwuiales</taxon>
        <taxon>Minwuiaceae</taxon>
        <taxon>Minwuia</taxon>
    </lineage>
</organism>
<dbReference type="InterPro" id="IPR058924">
    <property type="entry name" value="AGPR_dimerisation_dom"/>
</dbReference>
<keyword evidence="5 7" id="KW-0560">Oxidoreductase</keyword>